<evidence type="ECO:0000313" key="2">
    <source>
        <dbReference type="EMBL" id="EFX60463.1"/>
    </source>
</evidence>
<accession>E9I6B7</accession>
<name>E9I6B7_DAPPU</name>
<evidence type="ECO:0000313" key="3">
    <source>
        <dbReference type="Proteomes" id="UP000000305"/>
    </source>
</evidence>
<gene>
    <name evidence="2" type="ORF">DAPPUDRAFT_343619</name>
</gene>
<proteinExistence type="predicted"/>
<reference evidence="2 3" key="1">
    <citation type="journal article" date="2011" name="Science">
        <title>The ecoresponsive genome of Daphnia pulex.</title>
        <authorList>
            <person name="Colbourne J.K."/>
            <person name="Pfrender M.E."/>
            <person name="Gilbert D."/>
            <person name="Thomas W.K."/>
            <person name="Tucker A."/>
            <person name="Oakley T.H."/>
            <person name="Tokishita S."/>
            <person name="Aerts A."/>
            <person name="Arnold G.J."/>
            <person name="Basu M.K."/>
            <person name="Bauer D.J."/>
            <person name="Caceres C.E."/>
            <person name="Carmel L."/>
            <person name="Casola C."/>
            <person name="Choi J.H."/>
            <person name="Detter J.C."/>
            <person name="Dong Q."/>
            <person name="Dusheyko S."/>
            <person name="Eads B.D."/>
            <person name="Frohlich T."/>
            <person name="Geiler-Samerotte K.A."/>
            <person name="Gerlach D."/>
            <person name="Hatcher P."/>
            <person name="Jogdeo S."/>
            <person name="Krijgsveld J."/>
            <person name="Kriventseva E.V."/>
            <person name="Kultz D."/>
            <person name="Laforsch C."/>
            <person name="Lindquist E."/>
            <person name="Lopez J."/>
            <person name="Manak J.R."/>
            <person name="Muller J."/>
            <person name="Pangilinan J."/>
            <person name="Patwardhan R.P."/>
            <person name="Pitluck S."/>
            <person name="Pritham E.J."/>
            <person name="Rechtsteiner A."/>
            <person name="Rho M."/>
            <person name="Rogozin I.B."/>
            <person name="Sakarya O."/>
            <person name="Salamov A."/>
            <person name="Schaack S."/>
            <person name="Shapiro H."/>
            <person name="Shiga Y."/>
            <person name="Skalitzky C."/>
            <person name="Smith Z."/>
            <person name="Souvorov A."/>
            <person name="Sung W."/>
            <person name="Tang Z."/>
            <person name="Tsuchiya D."/>
            <person name="Tu H."/>
            <person name="Vos H."/>
            <person name="Wang M."/>
            <person name="Wolf Y.I."/>
            <person name="Yamagata H."/>
            <person name="Yamada T."/>
            <person name="Ye Y."/>
            <person name="Shaw J.R."/>
            <person name="Andrews J."/>
            <person name="Crease T.J."/>
            <person name="Tang H."/>
            <person name="Lucas S.M."/>
            <person name="Robertson H.M."/>
            <person name="Bork P."/>
            <person name="Koonin E.V."/>
            <person name="Zdobnov E.M."/>
            <person name="Grigoriev I.V."/>
            <person name="Lynch M."/>
            <person name="Boore J.L."/>
        </authorList>
    </citation>
    <scope>NUCLEOTIDE SEQUENCE [LARGE SCALE GENOMIC DNA]</scope>
</reference>
<feature type="region of interest" description="Disordered" evidence="1">
    <location>
        <begin position="1"/>
        <end position="187"/>
    </location>
</feature>
<dbReference type="KEGG" id="dpx:DAPPUDRAFT_343619"/>
<organism evidence="2 3">
    <name type="scientific">Daphnia pulex</name>
    <name type="common">Water flea</name>
    <dbReference type="NCBI Taxonomy" id="6669"/>
    <lineage>
        <taxon>Eukaryota</taxon>
        <taxon>Metazoa</taxon>
        <taxon>Ecdysozoa</taxon>
        <taxon>Arthropoda</taxon>
        <taxon>Crustacea</taxon>
        <taxon>Branchiopoda</taxon>
        <taxon>Diplostraca</taxon>
        <taxon>Cladocera</taxon>
        <taxon>Anomopoda</taxon>
        <taxon>Daphniidae</taxon>
        <taxon>Daphnia</taxon>
    </lineage>
</organism>
<feature type="compositionally biased region" description="Basic and acidic residues" evidence="1">
    <location>
        <begin position="105"/>
        <end position="134"/>
    </location>
</feature>
<sequence length="187" mass="20772">MQNEKQASAPTENRLETLHPAGLARRKSPRRNEERADDRSREHAREAGGAVEDHRTHHPVGCEGEQPGDDDAAEIHAGDMTAMRADIPTAGGADRRDTADDDIDREQMDRAEIADRLQIVDEEGRKTRQHHQEQPDLAETAMQGCALRAGEQDGAQHRSRQDGGDMKLHGRRGCKKRLESHSGLRNG</sequence>
<protein>
    <submittedName>
        <fullName evidence="2">Uncharacterized protein</fullName>
    </submittedName>
</protein>
<dbReference type="HOGENOM" id="CLU_1449122_0_0_1"/>
<keyword evidence="3" id="KW-1185">Reference proteome</keyword>
<dbReference type="InParanoid" id="E9I6B7"/>
<dbReference type="Proteomes" id="UP000000305">
    <property type="component" value="Unassembled WGS sequence"/>
</dbReference>
<feature type="compositionally biased region" description="Basic and acidic residues" evidence="1">
    <location>
        <begin position="176"/>
        <end position="187"/>
    </location>
</feature>
<feature type="compositionally biased region" description="Polar residues" evidence="1">
    <location>
        <begin position="1"/>
        <end position="11"/>
    </location>
</feature>
<feature type="compositionally biased region" description="Basic and acidic residues" evidence="1">
    <location>
        <begin position="150"/>
        <end position="168"/>
    </location>
</feature>
<dbReference type="AlphaFoldDB" id="E9I6B7"/>
<feature type="compositionally biased region" description="Basic and acidic residues" evidence="1">
    <location>
        <begin position="30"/>
        <end position="55"/>
    </location>
</feature>
<evidence type="ECO:0000256" key="1">
    <source>
        <dbReference type="SAM" id="MobiDB-lite"/>
    </source>
</evidence>
<dbReference type="EMBL" id="GL736341">
    <property type="protein sequence ID" value="EFX60463.1"/>
    <property type="molecule type" value="Genomic_DNA"/>
</dbReference>